<dbReference type="NCBIfam" id="TIGR02687">
    <property type="entry name" value="BREX-1 system phosphatase PglZ type A"/>
    <property type="match status" value="1"/>
</dbReference>
<dbReference type="Proteomes" id="UP000319004">
    <property type="component" value="Chromosome"/>
</dbReference>
<evidence type="ECO:0000313" key="1">
    <source>
        <dbReference type="EMBL" id="QDV43924.1"/>
    </source>
</evidence>
<protein>
    <submittedName>
        <fullName evidence="1">PglZ domain protein</fullName>
    </submittedName>
</protein>
<name>A0A518HSY6_9BACT</name>
<gene>
    <name evidence="1" type="ORF">Enr13x_37840</name>
</gene>
<dbReference type="EMBL" id="CP037423">
    <property type="protein sequence ID" value="QDV43924.1"/>
    <property type="molecule type" value="Genomic_DNA"/>
</dbReference>
<accession>A0A518HSY6</accession>
<dbReference type="AlphaFoldDB" id="A0A518HSY6"/>
<dbReference type="OrthoDB" id="9769734at2"/>
<evidence type="ECO:0000313" key="2">
    <source>
        <dbReference type="Proteomes" id="UP000319004"/>
    </source>
</evidence>
<dbReference type="InterPro" id="IPR017850">
    <property type="entry name" value="Alkaline_phosphatase_core_sf"/>
</dbReference>
<keyword evidence="2" id="KW-1185">Reference proteome</keyword>
<organism evidence="1 2">
    <name type="scientific">Stieleria neptunia</name>
    <dbReference type="NCBI Taxonomy" id="2527979"/>
    <lineage>
        <taxon>Bacteria</taxon>
        <taxon>Pseudomonadati</taxon>
        <taxon>Planctomycetota</taxon>
        <taxon>Planctomycetia</taxon>
        <taxon>Pirellulales</taxon>
        <taxon>Pirellulaceae</taxon>
        <taxon>Stieleria</taxon>
    </lineage>
</organism>
<proteinExistence type="predicted"/>
<dbReference type="Pfam" id="PF08665">
    <property type="entry name" value="PglZ"/>
    <property type="match status" value="1"/>
</dbReference>
<dbReference type="RefSeq" id="WP_145388335.1">
    <property type="nucleotide sequence ID" value="NZ_CP037423.1"/>
</dbReference>
<reference evidence="1 2" key="1">
    <citation type="submission" date="2019-03" db="EMBL/GenBank/DDBJ databases">
        <title>Deep-cultivation of Planctomycetes and their phenomic and genomic characterization uncovers novel biology.</title>
        <authorList>
            <person name="Wiegand S."/>
            <person name="Jogler M."/>
            <person name="Boedeker C."/>
            <person name="Pinto D."/>
            <person name="Vollmers J."/>
            <person name="Rivas-Marin E."/>
            <person name="Kohn T."/>
            <person name="Peeters S.H."/>
            <person name="Heuer A."/>
            <person name="Rast P."/>
            <person name="Oberbeckmann S."/>
            <person name="Bunk B."/>
            <person name="Jeske O."/>
            <person name="Meyerdierks A."/>
            <person name="Storesund J.E."/>
            <person name="Kallscheuer N."/>
            <person name="Luecker S."/>
            <person name="Lage O.M."/>
            <person name="Pohl T."/>
            <person name="Merkel B.J."/>
            <person name="Hornburger P."/>
            <person name="Mueller R.-W."/>
            <person name="Bruemmer F."/>
            <person name="Labrenz M."/>
            <person name="Spormann A.M."/>
            <person name="Op den Camp H."/>
            <person name="Overmann J."/>
            <person name="Amann R."/>
            <person name="Jetten M.S.M."/>
            <person name="Mascher T."/>
            <person name="Medema M.H."/>
            <person name="Devos D.P."/>
            <person name="Kaster A.-K."/>
            <person name="Ovreas L."/>
            <person name="Rohde M."/>
            <person name="Galperin M.Y."/>
            <person name="Jogler C."/>
        </authorList>
    </citation>
    <scope>NUCLEOTIDE SEQUENCE [LARGE SCALE GENOMIC DNA]</scope>
    <source>
        <strain evidence="1 2">Enr13</strain>
    </source>
</reference>
<dbReference type="SUPFAM" id="SSF53649">
    <property type="entry name" value="Alkaline phosphatase-like"/>
    <property type="match status" value="1"/>
</dbReference>
<dbReference type="InterPro" id="IPR014060">
    <property type="entry name" value="PglZ"/>
</dbReference>
<sequence length="876" mass="99855">MDTKQLNEALSKIYDEEHQRVVFWNDPQQEFDRVAENLDLDGVNVVRLDQVGGIETKLRIEREEPDAKFLLYAPTEEPEFEDDILLDVRLYSRSFRADRSSIILDELGLARQHLRSHLNLRRKFFDSKERLGKLKHLVNADDNELDLDRKMLAVVTKADQPELFSIVRTLFQSFTEEEEIDLETPPPAWTLIEKYDLDRSFWKMVSTAFGYEEESPTLQKLLLRLMLSDFAHQLGIHVPLAIQKLQLSRSGTHNAVVCLDQWRDSAKQASSFNILSDMVAGATNIDEQLQGLEPEVLADAVTFRNVDRAILLGLLERVASTKDHVDADAIRGIVTRRQEGHWIASLSVPEHQRKARHAAYEAIAVAAEFFDLRAQHSGGFDCDTAEEMYTLYTDELYKFDQLYRHFCHNADVAESQAWDILKSLRKEVEAAYKNWFLVQVGLKWAKFVAPNADHTGMLDKWTLPHIPNQYRFYEKHVAERQRESENRRSFVVISDAFRYEAATELTKILNGEYRFQAKLTTQLSVLPSYTALGMASMLPHKQLEYTEKGDVLADGVSTSGSDNRNTILSKHEGMAIQADDLLKLKGKEGRALIEGKKVVYVYHNEIDTRGENAATEGDTFRATHEAIRELGDIVRYIINNLNGNYVVVTADHGFLFTESSPAETDKSKLKDKPPGTVKAKKRYLIGYNLPEYEDAWRGKTEITAKCDGGMEFWIPKGSNRFHFTGGARFIHGGAMPQEIVVPVITVRQAKSKKALEKTKTKQVSFSVLGSNHKITTHTHRFKLIQMEPVSDRAKALTVKIAIYDGDEPVSSIETVTFASASKNLDDRQQSVMLTLRDQQFDKHKRYKLLAKDAGTDFELQSHDVTIDRAIADDFDF</sequence>
<dbReference type="KEGG" id="snep:Enr13x_37840"/>